<dbReference type="InterPro" id="IPR003593">
    <property type="entry name" value="AAA+_ATPase"/>
</dbReference>
<evidence type="ECO:0000259" key="13">
    <source>
        <dbReference type="PROSITE" id="PS50893"/>
    </source>
</evidence>
<dbReference type="PANTHER" id="PTHR43394:SF11">
    <property type="entry name" value="ATP-BINDING CASSETTE TRANSPORTER"/>
    <property type="match status" value="1"/>
</dbReference>
<evidence type="ECO:0000256" key="10">
    <source>
        <dbReference type="ARBA" id="ARBA00023180"/>
    </source>
</evidence>
<feature type="transmembrane region" description="Helical" evidence="12">
    <location>
        <begin position="203"/>
        <end position="225"/>
    </location>
</feature>
<keyword evidence="9 12" id="KW-0472">Membrane</keyword>
<protein>
    <submittedName>
        <fullName evidence="15">Mating factor A secretion protein STE6-like protein</fullName>
    </submittedName>
</protein>
<keyword evidence="10" id="KW-0325">Glycoprotein</keyword>
<dbReference type="SUPFAM" id="SSF90123">
    <property type="entry name" value="ABC transporter transmembrane region"/>
    <property type="match status" value="2"/>
</dbReference>
<dbReference type="InterPro" id="IPR017871">
    <property type="entry name" value="ABC_transporter-like_CS"/>
</dbReference>
<feature type="transmembrane region" description="Helical" evidence="12">
    <location>
        <begin position="812"/>
        <end position="832"/>
    </location>
</feature>
<dbReference type="STRING" id="1095630.A0A2J6SXL7"/>
<sequence>MPKKILYDRLPSSTEDESETENPATEKEWTVQYDKKKAPLLGLLQFASRYDQLLQILGCAAGVVAGSMMPLMSIVLGSSIQVFVSASHSENNSLLLQEINDRVLYLLGIGAGAMVASYIQAVCWMVSGENIATRIREAYLQSLLRQDIQILDGIGAGQVTTSISCDINIIQDTISHKTGLFISSLSTFLSAFIIAFIRNWRLAIIVSAILPAMVIPTAVMSMFVANNVKESSIQASLAHTVAADAISSINAVKSLGIQDVMTRLYDDLLRRSERFLFKRSFWLGSIYGYVFLVLFSAYSLAFWEGSRLLASDQLHTGIVVNVLFSVIIGTLALGRVTRFLESLTTAISVSTKILETIGRENYGLDSEPKVRSSIQGNILFQNVSFAYASLPDVLVLDDISLHILPRKTTAIVGASGSGKSTIIGLLERFYEPTSGQILIDGIPITALDLSSFRSQMSLVSQEPTLSSTTIFENVCMGLLGTSFEFAKPYRQLSMVMEACKLAGISEFIETLPDGYDTFVGSKGVLLSGGQKQRLAFARAIVRDPKVLILDEPTSALDQESESIIQAALDTVSATRTIIILAHKLHTIKKADSIIVIGEGKVLEQGTHEDLSQSKGAYFSLLQAHQNPKTSEYDREKAEITLGGKETFLEGDNARCSPPPVDVLKQTEKPEWGITHYFIQVLRLNGPEIHLIILGFLASIICGAIYPIQAFLFAKMLVLSGSPQDASFGDSANFYSLMFFVIALVKCVSQFTSSFALGVCCNRMIGRVRSTAFRNILRQNIEWFHGTGHSTGRLIFSLSRHSHHLAGLHGSSIAIFIDILTNLTSSAIFSLVVAWQYSLPVLCVIPFIIIAGYLRLLVLKDFENAISEWHKYSTEVACEAIASIRTVAALVREKQILETYRSTLKVASKLAYRSILRSSALYSLSQSLVFLVNAFAIWYGGRLMVQGRINLFQNFAVYMALTFGAQDAGEMVGRPANGLSTAAASLVELGTWESGRKEHNHPNRLRLQPKTYSICFENVFFAYQARPERLVLSDVDLTIQPGQHIAIVGASGSGKSTILGLLCGFFTPSSGTVKIGGIDVSSLDSQSYSSLISLVPQDPVLFPGTIQFNILLGASDPSSVTHQDMEEACREANILDFIQSLPEGFETSCNNTSLSTGQKQRLVIARALIRNPKILLLDEPTASLDALSVNHVLTALESASKARTTIILAHNISSLLRVDRVYNLDQGRILESSGPSEGC</sequence>
<evidence type="ECO:0000256" key="8">
    <source>
        <dbReference type="ARBA" id="ARBA00022989"/>
    </source>
</evidence>
<dbReference type="GO" id="GO:0015421">
    <property type="term" value="F:ABC-type oligopeptide transporter activity"/>
    <property type="evidence" value="ECO:0007669"/>
    <property type="project" value="TreeGrafter"/>
</dbReference>
<evidence type="ECO:0000256" key="1">
    <source>
        <dbReference type="ARBA" id="ARBA00004141"/>
    </source>
</evidence>
<evidence type="ECO:0000313" key="15">
    <source>
        <dbReference type="EMBL" id="PMD55515.1"/>
    </source>
</evidence>
<feature type="transmembrane region" description="Helical" evidence="12">
    <location>
        <begin position="690"/>
        <end position="713"/>
    </location>
</feature>
<dbReference type="Pfam" id="PF00005">
    <property type="entry name" value="ABC_tran"/>
    <property type="match status" value="2"/>
</dbReference>
<dbReference type="CDD" id="cd18577">
    <property type="entry name" value="ABC_6TM_Pgp_ABCB1_D1_like"/>
    <property type="match status" value="1"/>
</dbReference>
<dbReference type="Gene3D" id="1.20.1560.10">
    <property type="entry name" value="ABC transporter type 1, transmembrane domain"/>
    <property type="match status" value="1"/>
</dbReference>
<feature type="transmembrane region" description="Helical" evidence="12">
    <location>
        <begin position="53"/>
        <end position="83"/>
    </location>
</feature>
<evidence type="ECO:0000256" key="4">
    <source>
        <dbReference type="ARBA" id="ARBA00022692"/>
    </source>
</evidence>
<evidence type="ECO:0000256" key="7">
    <source>
        <dbReference type="ARBA" id="ARBA00022840"/>
    </source>
</evidence>
<feature type="domain" description="ABC transporter" evidence="13">
    <location>
        <begin position="378"/>
        <end position="623"/>
    </location>
</feature>
<feature type="domain" description="ABC transmembrane type-1" evidence="14">
    <location>
        <begin position="56"/>
        <end position="345"/>
    </location>
</feature>
<dbReference type="PANTHER" id="PTHR43394">
    <property type="entry name" value="ATP-DEPENDENT PERMEASE MDL1, MITOCHONDRIAL"/>
    <property type="match status" value="1"/>
</dbReference>
<dbReference type="InterPro" id="IPR039421">
    <property type="entry name" value="Type_1_exporter"/>
</dbReference>
<dbReference type="GeneID" id="36583560"/>
<dbReference type="PROSITE" id="PS00211">
    <property type="entry name" value="ABC_TRANSPORTER_1"/>
    <property type="match status" value="1"/>
</dbReference>
<feature type="domain" description="ABC transporter" evidence="13">
    <location>
        <begin position="1013"/>
        <end position="1236"/>
    </location>
</feature>
<feature type="transmembrane region" description="Helical" evidence="12">
    <location>
        <begin position="733"/>
        <end position="759"/>
    </location>
</feature>
<evidence type="ECO:0000256" key="11">
    <source>
        <dbReference type="SAM" id="MobiDB-lite"/>
    </source>
</evidence>
<dbReference type="CDD" id="cd18578">
    <property type="entry name" value="ABC_6TM_Pgp_ABCB1_D2_like"/>
    <property type="match status" value="1"/>
</dbReference>
<feature type="transmembrane region" description="Helical" evidence="12">
    <location>
        <begin position="918"/>
        <end position="940"/>
    </location>
</feature>
<dbReference type="GO" id="GO:0005524">
    <property type="term" value="F:ATP binding"/>
    <property type="evidence" value="ECO:0007669"/>
    <property type="project" value="UniProtKB-KW"/>
</dbReference>
<comment type="similarity">
    <text evidence="2">Belongs to the ABC transporter superfamily. ABCB family. Multidrug resistance exporter (TC 3.A.1.201) subfamily.</text>
</comment>
<dbReference type="PROSITE" id="PS50929">
    <property type="entry name" value="ABC_TM1F"/>
    <property type="match status" value="2"/>
</dbReference>
<comment type="subcellular location">
    <subcellularLocation>
        <location evidence="1">Membrane</location>
        <topology evidence="1">Multi-pass membrane protein</topology>
    </subcellularLocation>
</comment>
<evidence type="ECO:0000256" key="9">
    <source>
        <dbReference type="ARBA" id="ARBA00023136"/>
    </source>
</evidence>
<feature type="transmembrane region" description="Helical" evidence="12">
    <location>
        <begin position="838"/>
        <end position="857"/>
    </location>
</feature>
<feature type="transmembrane region" description="Helical" evidence="12">
    <location>
        <begin position="179"/>
        <end position="197"/>
    </location>
</feature>
<dbReference type="AlphaFoldDB" id="A0A2J6SXL7"/>
<dbReference type="RefSeq" id="XP_024732419.1">
    <property type="nucleotide sequence ID" value="XM_024875480.1"/>
</dbReference>
<dbReference type="InterPro" id="IPR036640">
    <property type="entry name" value="ABC1_TM_sf"/>
</dbReference>
<keyword evidence="7" id="KW-0067">ATP-binding</keyword>
<keyword evidence="5" id="KW-0677">Repeat</keyword>
<keyword evidence="8 12" id="KW-1133">Transmembrane helix</keyword>
<feature type="domain" description="ABC transmembrane type-1" evidence="14">
    <location>
        <begin position="692"/>
        <end position="965"/>
    </location>
</feature>
<feature type="transmembrane region" description="Helical" evidence="12">
    <location>
        <begin position="280"/>
        <end position="302"/>
    </location>
</feature>
<dbReference type="Proteomes" id="UP000235371">
    <property type="component" value="Unassembled WGS sequence"/>
</dbReference>
<evidence type="ECO:0000256" key="12">
    <source>
        <dbReference type="SAM" id="Phobius"/>
    </source>
</evidence>
<keyword evidence="6" id="KW-0547">Nucleotide-binding</keyword>
<dbReference type="GO" id="GO:0005743">
    <property type="term" value="C:mitochondrial inner membrane"/>
    <property type="evidence" value="ECO:0007669"/>
    <property type="project" value="TreeGrafter"/>
</dbReference>
<feature type="region of interest" description="Disordered" evidence="11">
    <location>
        <begin position="1"/>
        <end position="27"/>
    </location>
</feature>
<gene>
    <name evidence="15" type="ORF">K444DRAFT_537653</name>
</gene>
<dbReference type="InterPro" id="IPR027417">
    <property type="entry name" value="P-loop_NTPase"/>
</dbReference>
<dbReference type="FunFam" id="3.40.50.300:FF:000240">
    <property type="entry name" value="ABC transporter B family member 20"/>
    <property type="match status" value="1"/>
</dbReference>
<evidence type="ECO:0000313" key="16">
    <source>
        <dbReference type="Proteomes" id="UP000235371"/>
    </source>
</evidence>
<feature type="transmembrane region" description="Helical" evidence="12">
    <location>
        <begin position="103"/>
        <end position="126"/>
    </location>
</feature>
<keyword evidence="16" id="KW-1185">Reference proteome</keyword>
<feature type="transmembrane region" description="Helical" evidence="12">
    <location>
        <begin position="314"/>
        <end position="333"/>
    </location>
</feature>
<dbReference type="GO" id="GO:0016887">
    <property type="term" value="F:ATP hydrolysis activity"/>
    <property type="evidence" value="ECO:0007669"/>
    <property type="project" value="InterPro"/>
</dbReference>
<dbReference type="FunFam" id="3.40.50.300:FF:000604">
    <property type="entry name" value="ABC transporter B family member 28"/>
    <property type="match status" value="1"/>
</dbReference>
<dbReference type="PROSITE" id="PS50893">
    <property type="entry name" value="ABC_TRANSPORTER_2"/>
    <property type="match status" value="2"/>
</dbReference>
<keyword evidence="4 12" id="KW-0812">Transmembrane</keyword>
<dbReference type="Gene3D" id="3.40.50.300">
    <property type="entry name" value="P-loop containing nucleotide triphosphate hydrolases"/>
    <property type="match status" value="2"/>
</dbReference>
<dbReference type="InterPro" id="IPR003439">
    <property type="entry name" value="ABC_transporter-like_ATP-bd"/>
</dbReference>
<dbReference type="EMBL" id="KZ613855">
    <property type="protein sequence ID" value="PMD55515.1"/>
    <property type="molecule type" value="Genomic_DNA"/>
</dbReference>
<dbReference type="Pfam" id="PF00664">
    <property type="entry name" value="ABC_membrane"/>
    <property type="match status" value="2"/>
</dbReference>
<organism evidence="15 16">
    <name type="scientific">Hyaloscypha bicolor E</name>
    <dbReference type="NCBI Taxonomy" id="1095630"/>
    <lineage>
        <taxon>Eukaryota</taxon>
        <taxon>Fungi</taxon>
        <taxon>Dikarya</taxon>
        <taxon>Ascomycota</taxon>
        <taxon>Pezizomycotina</taxon>
        <taxon>Leotiomycetes</taxon>
        <taxon>Helotiales</taxon>
        <taxon>Hyaloscyphaceae</taxon>
        <taxon>Hyaloscypha</taxon>
        <taxon>Hyaloscypha bicolor</taxon>
    </lineage>
</organism>
<proteinExistence type="inferred from homology"/>
<evidence type="ECO:0000259" key="14">
    <source>
        <dbReference type="PROSITE" id="PS50929"/>
    </source>
</evidence>
<name>A0A2J6SXL7_9HELO</name>
<dbReference type="GO" id="GO:0090374">
    <property type="term" value="P:oligopeptide export from mitochondrion"/>
    <property type="evidence" value="ECO:0007669"/>
    <property type="project" value="TreeGrafter"/>
</dbReference>
<dbReference type="SUPFAM" id="SSF52540">
    <property type="entry name" value="P-loop containing nucleoside triphosphate hydrolases"/>
    <property type="match status" value="2"/>
</dbReference>
<evidence type="ECO:0000256" key="3">
    <source>
        <dbReference type="ARBA" id="ARBA00022448"/>
    </source>
</evidence>
<dbReference type="SMART" id="SM00382">
    <property type="entry name" value="AAA"/>
    <property type="match status" value="2"/>
</dbReference>
<keyword evidence="3" id="KW-0813">Transport</keyword>
<dbReference type="InParanoid" id="A0A2J6SXL7"/>
<accession>A0A2J6SXL7</accession>
<evidence type="ECO:0000256" key="6">
    <source>
        <dbReference type="ARBA" id="ARBA00022741"/>
    </source>
</evidence>
<evidence type="ECO:0000256" key="2">
    <source>
        <dbReference type="ARBA" id="ARBA00007577"/>
    </source>
</evidence>
<reference evidence="15 16" key="1">
    <citation type="submission" date="2016-04" db="EMBL/GenBank/DDBJ databases">
        <title>A degradative enzymes factory behind the ericoid mycorrhizal symbiosis.</title>
        <authorList>
            <consortium name="DOE Joint Genome Institute"/>
            <person name="Martino E."/>
            <person name="Morin E."/>
            <person name="Grelet G."/>
            <person name="Kuo A."/>
            <person name="Kohler A."/>
            <person name="Daghino S."/>
            <person name="Barry K."/>
            <person name="Choi C."/>
            <person name="Cichocki N."/>
            <person name="Clum A."/>
            <person name="Copeland A."/>
            <person name="Hainaut M."/>
            <person name="Haridas S."/>
            <person name="Labutti K."/>
            <person name="Lindquist E."/>
            <person name="Lipzen A."/>
            <person name="Khouja H.-R."/>
            <person name="Murat C."/>
            <person name="Ohm R."/>
            <person name="Olson A."/>
            <person name="Spatafora J."/>
            <person name="Veneault-Fourrey C."/>
            <person name="Henrissat B."/>
            <person name="Grigoriev I."/>
            <person name="Martin F."/>
            <person name="Perotto S."/>
        </authorList>
    </citation>
    <scope>NUCLEOTIDE SEQUENCE [LARGE SCALE GENOMIC DNA]</scope>
    <source>
        <strain evidence="15 16">E</strain>
    </source>
</reference>
<dbReference type="OrthoDB" id="6500128at2759"/>
<dbReference type="InterPro" id="IPR011527">
    <property type="entry name" value="ABC1_TM_dom"/>
</dbReference>
<evidence type="ECO:0000256" key="5">
    <source>
        <dbReference type="ARBA" id="ARBA00022737"/>
    </source>
</evidence>